<gene>
    <name evidence="1 2" type="primary">LOC106113575</name>
</gene>
<dbReference type="SUPFAM" id="SSF103196">
    <property type="entry name" value="Roadblock/LC7 domain"/>
    <property type="match status" value="1"/>
</dbReference>
<name>A0AAJ7E408_PAPXU</name>
<dbReference type="Gene3D" id="3.30.450.30">
    <property type="entry name" value="Dynein light chain 2a, cytoplasmic"/>
    <property type="match status" value="1"/>
</dbReference>
<dbReference type="GeneID" id="106113575"/>
<dbReference type="RefSeq" id="XP_013161865.1">
    <property type="nucleotide sequence ID" value="XM_013306411.1"/>
</dbReference>
<evidence type="ECO:0000313" key="2">
    <source>
        <dbReference type="RefSeq" id="XP_013161873.1"/>
    </source>
</evidence>
<sequence length="184" mass="21144">MHGARKYGRAIDFEVTTFHNGNTSSYYRNRANSSLPVLFIRRKARVKVRSQERNKNKRNFTMKVLSNLLKDSRDEWLINTTISLNAVNPIVDRIMEDESVEGVVMTNKYGSPILTNINVMGATNYGNAMRRLGFMAQAGVKEIDPFDEVLILRLKTQKLEVMVAHHSEFNVIVLQHSRVSKFKK</sequence>
<protein>
    <submittedName>
        <fullName evidence="1 2">Uncharacterized protein LOC106113575 isoform X1</fullName>
    </submittedName>
</protein>
<dbReference type="RefSeq" id="XP_013161873.1">
    <property type="nucleotide sequence ID" value="XM_013306419.1"/>
</dbReference>
<organism evidence="1">
    <name type="scientific">Papilio xuthus</name>
    <name type="common">Asian swallowtail butterfly</name>
    <dbReference type="NCBI Taxonomy" id="66420"/>
    <lineage>
        <taxon>Eukaryota</taxon>
        <taxon>Metazoa</taxon>
        <taxon>Ecdysozoa</taxon>
        <taxon>Arthropoda</taxon>
        <taxon>Hexapoda</taxon>
        <taxon>Insecta</taxon>
        <taxon>Pterygota</taxon>
        <taxon>Neoptera</taxon>
        <taxon>Endopterygota</taxon>
        <taxon>Lepidoptera</taxon>
        <taxon>Glossata</taxon>
        <taxon>Ditrysia</taxon>
        <taxon>Papilionoidea</taxon>
        <taxon>Papilionidae</taxon>
        <taxon>Papilioninae</taxon>
        <taxon>Papilio</taxon>
    </lineage>
</organism>
<dbReference type="PANTHER" id="PTHR10779">
    <property type="entry name" value="DYNEIN LIGHT CHAIN ROADBLOCK"/>
    <property type="match status" value="1"/>
</dbReference>
<dbReference type="Proteomes" id="UP000694872">
    <property type="component" value="Unplaced"/>
</dbReference>
<accession>A0AAJ7E408</accession>
<dbReference type="KEGG" id="pxu:106113575"/>
<dbReference type="AlphaFoldDB" id="A0AAJ7E408"/>
<reference evidence="1 2" key="1">
    <citation type="submission" date="2025-04" db="UniProtKB">
        <authorList>
            <consortium name="RefSeq"/>
        </authorList>
    </citation>
    <scope>IDENTIFICATION</scope>
</reference>
<proteinExistence type="predicted"/>
<evidence type="ECO:0000313" key="1">
    <source>
        <dbReference type="RefSeq" id="XP_013161865.1"/>
    </source>
</evidence>